<evidence type="ECO:0000313" key="5">
    <source>
        <dbReference type="Proteomes" id="UP001377160"/>
    </source>
</evidence>
<dbReference type="Gene3D" id="3.40.710.10">
    <property type="entry name" value="DD-peptidase/beta-lactamase superfamily"/>
    <property type="match status" value="2"/>
</dbReference>
<feature type="chain" id="PRO_5045098582" evidence="3">
    <location>
        <begin position="24"/>
        <end position="479"/>
    </location>
</feature>
<dbReference type="NCBIfam" id="TIGR00666">
    <property type="entry name" value="PBP4"/>
    <property type="match status" value="1"/>
</dbReference>
<dbReference type="NCBIfam" id="NF008322">
    <property type="entry name" value="PRK11113.1"/>
    <property type="match status" value="1"/>
</dbReference>
<dbReference type="Proteomes" id="UP001377160">
    <property type="component" value="Unassembled WGS sequence"/>
</dbReference>
<dbReference type="RefSeq" id="WP_341634992.1">
    <property type="nucleotide sequence ID" value="NZ_JBANDX010000006.1"/>
</dbReference>
<evidence type="ECO:0000256" key="3">
    <source>
        <dbReference type="SAM" id="SignalP"/>
    </source>
</evidence>
<organism evidence="4 5">
    <name type="scientific">Vibrio echinoideorum</name>
    <dbReference type="NCBI Taxonomy" id="2100116"/>
    <lineage>
        <taxon>Bacteria</taxon>
        <taxon>Pseudomonadati</taxon>
        <taxon>Pseudomonadota</taxon>
        <taxon>Gammaproteobacteria</taxon>
        <taxon>Vibrionales</taxon>
        <taxon>Vibrionaceae</taxon>
        <taxon>Vibrio</taxon>
    </lineage>
</organism>
<dbReference type="EC" id="3.4.16.4" evidence="4"/>
<dbReference type="EMBL" id="JBANDX010000006">
    <property type="protein sequence ID" value="MEL0608609.1"/>
    <property type="molecule type" value="Genomic_DNA"/>
</dbReference>
<dbReference type="PANTHER" id="PTHR30023">
    <property type="entry name" value="D-ALANYL-D-ALANINE CARBOXYPEPTIDASE"/>
    <property type="match status" value="1"/>
</dbReference>
<proteinExistence type="inferred from homology"/>
<evidence type="ECO:0000313" key="4">
    <source>
        <dbReference type="EMBL" id="MEL0608609.1"/>
    </source>
</evidence>
<reference evidence="4 5" key="1">
    <citation type="submission" date="2024-02" db="EMBL/GenBank/DDBJ databases">
        <title>Bacteria isolated from the canopy kelp, Nereocystis luetkeana.</title>
        <authorList>
            <person name="Pfister C.A."/>
            <person name="Younker I.T."/>
            <person name="Light S.H."/>
        </authorList>
    </citation>
    <scope>NUCLEOTIDE SEQUENCE [LARGE SCALE GENOMIC DNA]</scope>
    <source>
        <strain evidence="4 5">TI.1.15</strain>
    </source>
</reference>
<comment type="caution">
    <text evidence="4">The sequence shown here is derived from an EMBL/GenBank/DDBJ whole genome shotgun (WGS) entry which is preliminary data.</text>
</comment>
<keyword evidence="3" id="KW-0732">Signal</keyword>
<dbReference type="PANTHER" id="PTHR30023:SF0">
    <property type="entry name" value="PENICILLIN-SENSITIVE CARBOXYPEPTIDASE A"/>
    <property type="match status" value="1"/>
</dbReference>
<evidence type="ECO:0000256" key="1">
    <source>
        <dbReference type="ARBA" id="ARBA00006096"/>
    </source>
</evidence>
<dbReference type="GO" id="GO:0009002">
    <property type="term" value="F:serine-type D-Ala-D-Ala carboxypeptidase activity"/>
    <property type="evidence" value="ECO:0007669"/>
    <property type="project" value="UniProtKB-EC"/>
</dbReference>
<keyword evidence="4" id="KW-0121">Carboxypeptidase</keyword>
<keyword evidence="2 4" id="KW-0378">Hydrolase</keyword>
<dbReference type="EC" id="3.4.21.-" evidence="4"/>
<name>A0ABU9FT09_9VIBR</name>
<dbReference type="PRINTS" id="PR00922">
    <property type="entry name" value="DADACBPTASE3"/>
</dbReference>
<keyword evidence="5" id="KW-1185">Reference proteome</keyword>
<protein>
    <submittedName>
        <fullName evidence="4">Serine-type D-Ala-D-Ala carboxypeptidase</fullName>
        <ecNumber evidence="4">3.4.16.4</ecNumber>
        <ecNumber evidence="4">3.4.21.-</ecNumber>
    </submittedName>
</protein>
<dbReference type="InterPro" id="IPR012338">
    <property type="entry name" value="Beta-lactam/transpept-like"/>
</dbReference>
<evidence type="ECO:0000256" key="2">
    <source>
        <dbReference type="ARBA" id="ARBA00022801"/>
    </source>
</evidence>
<gene>
    <name evidence="4" type="primary">dacB</name>
    <name evidence="4" type="ORF">V8Z71_09835</name>
</gene>
<accession>A0ABU9FT09</accession>
<dbReference type="Gene3D" id="3.50.80.20">
    <property type="entry name" value="D-Ala-D-Ala carboxypeptidase C, peptidase S13"/>
    <property type="match status" value="1"/>
</dbReference>
<keyword evidence="4" id="KW-0645">Protease</keyword>
<comment type="similarity">
    <text evidence="1">Belongs to the peptidase S13 family.</text>
</comment>
<dbReference type="Pfam" id="PF02113">
    <property type="entry name" value="Peptidase_S13"/>
    <property type="match status" value="1"/>
</dbReference>
<feature type="signal peptide" evidence="3">
    <location>
        <begin position="1"/>
        <end position="23"/>
    </location>
</feature>
<dbReference type="SUPFAM" id="SSF56601">
    <property type="entry name" value="beta-lactamase/transpeptidase-like"/>
    <property type="match status" value="1"/>
</dbReference>
<dbReference type="InterPro" id="IPR000667">
    <property type="entry name" value="Peptidase_S13"/>
</dbReference>
<sequence>MRLLSTLLVCSFSISAFSVNAFAYTHLDKLPDGSSASLILQSLSDNSNQMNTNSDGFYPPASTLKLVTALAAKLELGDDFHYTTNIARSNKDVVISFSGDPTLQREHLKSLLFQYAKSQSKTIKGNLYLDNSAYTGYQRAVGWPWDILGVCYSAPSSAMTLDSNCAQASIYTKDNGSTRVYIPAHYPIDVTTTAATVTRSGQKATQCDLELITTPDNAYKLSGCLVERKKPLPLKFAIQNPELYTYQVVTSLLKELRIQVKGDVIVGKKDKPGKTTLVASHNSEKLPELLDTMLKKSDNLIADNLTKTLGATFYVQPGSFNNGTEAIKQILLTKANIDLSKAQLVDGSGLSRNNRMTSQTMAQVLRYIWGNDKQLNLIEAMPTSGTNGTLKYRQSMRKAPIQGNIIAKSGSLYGSYNMAGFGLDKAGNPNSLFVQFVRDYFPEEQDPDKPVEAPITQFERLFFKDVVEFSQTNIESNID</sequence>